<dbReference type="PANTHER" id="PTHR46868">
    <property type="entry name" value="FCS-LIKE ZINC FINGER 11"/>
    <property type="match status" value="1"/>
</dbReference>
<feature type="signal peptide" evidence="6">
    <location>
        <begin position="1"/>
        <end position="25"/>
    </location>
</feature>
<dbReference type="GO" id="GO:0008270">
    <property type="term" value="F:zinc ion binding"/>
    <property type="evidence" value="ECO:0007669"/>
    <property type="project" value="UniProtKB-KW"/>
</dbReference>
<dbReference type="InterPro" id="IPR007650">
    <property type="entry name" value="Zf-FLZ_dom"/>
</dbReference>
<evidence type="ECO:0000313" key="8">
    <source>
        <dbReference type="EMBL" id="PKI66002.1"/>
    </source>
</evidence>
<reference evidence="8 9" key="1">
    <citation type="submission" date="2017-11" db="EMBL/GenBank/DDBJ databases">
        <title>De-novo sequencing of pomegranate (Punica granatum L.) genome.</title>
        <authorList>
            <person name="Akparov Z."/>
            <person name="Amiraslanov A."/>
            <person name="Hajiyeva S."/>
            <person name="Abbasov M."/>
            <person name="Kaur K."/>
            <person name="Hamwieh A."/>
            <person name="Solovyev V."/>
            <person name="Salamov A."/>
            <person name="Braich B."/>
            <person name="Kosarev P."/>
            <person name="Mahmoud A."/>
            <person name="Hajiyev E."/>
            <person name="Babayeva S."/>
            <person name="Izzatullayeva V."/>
            <person name="Mammadov A."/>
            <person name="Mammadov A."/>
            <person name="Sharifova S."/>
            <person name="Ojaghi J."/>
            <person name="Eynullazada K."/>
            <person name="Bayramov B."/>
            <person name="Abdulazimova A."/>
            <person name="Shahmuradov I."/>
        </authorList>
    </citation>
    <scope>NUCLEOTIDE SEQUENCE [LARGE SCALE GENOMIC DNA]</scope>
    <source>
        <strain evidence="9">cv. AG2017</strain>
        <tissue evidence="8">Leaf</tissue>
    </source>
</reference>
<keyword evidence="2" id="KW-0479">Metal-binding</keyword>
<sequence length="392" mass="42846">MPQLPSLLSITALFIFFLSLHHCTVRPMSIGQREGKKSSQALGEVSREGESRQVNHPWRSLFRDLATEMLMKRTRSVHKEVGETAMSDCSSESNTESQTGGNSHKSNSFFNVASLFRGLNPKNASYNDSAKSPKSPLDEGFLRSPGSTLQDARQKSWNSSKVGLSIVDSLDADDGKNEFARDRIILSSDSKGICFGPTMRHEPPKSYTDISSSEAAKPPPRNSSFPYTRTKSPLHKGSSDVVFEIGGGPVDSDSSAGKSQSCSMDSCVMVNHHLTQGSPKSSNLSCPTVASKDGFVGSLSANGIELSEDYTCVILHGPNPQTTHIYGDCILECHPSDELLSEFVRKFEEDMRVSSKAPASYPIINSLSSCYSCKKPLEEGKDIYIYRFDTNL</sequence>
<evidence type="ECO:0000259" key="7">
    <source>
        <dbReference type="PROSITE" id="PS51795"/>
    </source>
</evidence>
<keyword evidence="6" id="KW-0732">Signal</keyword>
<proteinExistence type="inferred from homology"/>
<organism evidence="8 9">
    <name type="scientific">Punica granatum</name>
    <name type="common">Pomegranate</name>
    <dbReference type="NCBI Taxonomy" id="22663"/>
    <lineage>
        <taxon>Eukaryota</taxon>
        <taxon>Viridiplantae</taxon>
        <taxon>Streptophyta</taxon>
        <taxon>Embryophyta</taxon>
        <taxon>Tracheophyta</taxon>
        <taxon>Spermatophyta</taxon>
        <taxon>Magnoliopsida</taxon>
        <taxon>eudicotyledons</taxon>
        <taxon>Gunneridae</taxon>
        <taxon>Pentapetalae</taxon>
        <taxon>rosids</taxon>
        <taxon>malvids</taxon>
        <taxon>Myrtales</taxon>
        <taxon>Lythraceae</taxon>
        <taxon>Punica</taxon>
    </lineage>
</organism>
<evidence type="ECO:0000256" key="1">
    <source>
        <dbReference type="ARBA" id="ARBA00009374"/>
    </source>
</evidence>
<feature type="region of interest" description="Disordered" evidence="5">
    <location>
        <begin position="124"/>
        <end position="158"/>
    </location>
</feature>
<feature type="zinc finger region" description="FLZ-type" evidence="4">
    <location>
        <begin position="365"/>
        <end position="392"/>
    </location>
</feature>
<feature type="domain" description="FLZ-type" evidence="7">
    <location>
        <begin position="365"/>
        <end position="392"/>
    </location>
</feature>
<keyword evidence="9" id="KW-1185">Reference proteome</keyword>
<feature type="region of interest" description="Disordered" evidence="5">
    <location>
        <begin position="195"/>
        <end position="241"/>
    </location>
</feature>
<comment type="similarity">
    <text evidence="1">Belongs to the FLZ family.</text>
</comment>
<keyword evidence="3" id="KW-0862">Zinc</keyword>
<feature type="compositionally biased region" description="Polar residues" evidence="5">
    <location>
        <begin position="222"/>
        <end position="231"/>
    </location>
</feature>
<dbReference type="PROSITE" id="PS51795">
    <property type="entry name" value="ZF_FLZ"/>
    <property type="match status" value="1"/>
</dbReference>
<gene>
    <name evidence="8" type="ORF">CRG98_013587</name>
</gene>
<dbReference type="Pfam" id="PF04570">
    <property type="entry name" value="zf-FLZ"/>
    <property type="match status" value="1"/>
</dbReference>
<feature type="region of interest" description="Disordered" evidence="5">
    <location>
        <begin position="30"/>
        <end position="53"/>
    </location>
</feature>
<dbReference type="EMBL" id="PGOL01000697">
    <property type="protein sequence ID" value="PKI66002.1"/>
    <property type="molecule type" value="Genomic_DNA"/>
</dbReference>
<name>A0A2I0KBW5_PUNGR</name>
<dbReference type="PANTHER" id="PTHR46868:SF3">
    <property type="entry name" value="FCS-LIKE ZINC FINGER 11"/>
    <property type="match status" value="1"/>
</dbReference>
<dbReference type="STRING" id="22663.A0A2I0KBW5"/>
<accession>A0A2I0KBW5</accession>
<dbReference type="Proteomes" id="UP000233551">
    <property type="component" value="Unassembled WGS sequence"/>
</dbReference>
<feature type="compositionally biased region" description="Polar residues" evidence="5">
    <location>
        <begin position="145"/>
        <end position="158"/>
    </location>
</feature>
<feature type="region of interest" description="Disordered" evidence="5">
    <location>
        <begin position="78"/>
        <end position="105"/>
    </location>
</feature>
<evidence type="ECO:0000256" key="2">
    <source>
        <dbReference type="ARBA" id="ARBA00022723"/>
    </source>
</evidence>
<evidence type="ECO:0000313" key="9">
    <source>
        <dbReference type="Proteomes" id="UP000233551"/>
    </source>
</evidence>
<evidence type="ECO:0000256" key="6">
    <source>
        <dbReference type="SAM" id="SignalP"/>
    </source>
</evidence>
<comment type="caution">
    <text evidence="8">The sequence shown here is derived from an EMBL/GenBank/DDBJ whole genome shotgun (WGS) entry which is preliminary data.</text>
</comment>
<evidence type="ECO:0000256" key="3">
    <source>
        <dbReference type="ARBA" id="ARBA00022771"/>
    </source>
</evidence>
<feature type="chain" id="PRO_5014163906" description="FLZ-type domain-containing protein" evidence="6">
    <location>
        <begin position="26"/>
        <end position="392"/>
    </location>
</feature>
<protein>
    <recommendedName>
        <fullName evidence="7">FLZ-type domain-containing protein</fullName>
    </recommendedName>
</protein>
<evidence type="ECO:0000256" key="4">
    <source>
        <dbReference type="PROSITE-ProRule" id="PRU01131"/>
    </source>
</evidence>
<feature type="compositionally biased region" description="Polar residues" evidence="5">
    <location>
        <begin position="87"/>
        <end position="105"/>
    </location>
</feature>
<dbReference type="InterPro" id="IPR044585">
    <property type="entry name" value="FLZ10/11"/>
</dbReference>
<keyword evidence="3" id="KW-0863">Zinc-finger</keyword>
<evidence type="ECO:0000256" key="5">
    <source>
        <dbReference type="SAM" id="MobiDB-lite"/>
    </source>
</evidence>
<dbReference type="AlphaFoldDB" id="A0A2I0KBW5"/>